<name>L0AAQ2_CALLD</name>
<accession>L0AAQ2</accession>
<dbReference type="EMBL" id="CP003378">
    <property type="protein sequence ID" value="AFZ70192.1"/>
    <property type="molecule type" value="Genomic_DNA"/>
</dbReference>
<dbReference type="Proteomes" id="UP000010469">
    <property type="component" value="Chromosome"/>
</dbReference>
<dbReference type="HOGENOM" id="CLU_2055948_0_0_2"/>
<sequence length="119" mass="13495">MINLNHMSNEGKILIVCKNCQTILYRYVIGDKNDKNKFNGPPIPKKALSGFDRLTCPVCGEPLNLKPKSIRFFSFQMFNKLYEENGYKLIDKTKGSILNNMKGITQSSLSNEASVDDKE</sequence>
<keyword evidence="2" id="KW-1185">Reference proteome</keyword>
<protein>
    <submittedName>
        <fullName evidence="1">Uncharacterized protein</fullName>
    </submittedName>
</protein>
<evidence type="ECO:0000313" key="2">
    <source>
        <dbReference type="Proteomes" id="UP000010469"/>
    </source>
</evidence>
<gene>
    <name evidence="1" type="ordered locus">Calag_0424</name>
</gene>
<dbReference type="AlphaFoldDB" id="L0AAQ2"/>
<proteinExistence type="predicted"/>
<dbReference type="InParanoid" id="L0AAQ2"/>
<dbReference type="KEGG" id="clg:Calag_0424"/>
<evidence type="ECO:0000313" key="1">
    <source>
        <dbReference type="EMBL" id="AFZ70192.1"/>
    </source>
</evidence>
<reference evidence="2" key="1">
    <citation type="submission" date="2012-03" db="EMBL/GenBank/DDBJ databases">
        <title>Complete genome of Caldisphaera lagunensis DSM 15908.</title>
        <authorList>
            <person name="Lucas S."/>
            <person name="Copeland A."/>
            <person name="Lapidus A."/>
            <person name="Glavina del Rio T."/>
            <person name="Dalin E."/>
            <person name="Tice H."/>
            <person name="Bruce D."/>
            <person name="Goodwin L."/>
            <person name="Pitluck S."/>
            <person name="Peters L."/>
            <person name="Mikhailova N."/>
            <person name="Teshima H."/>
            <person name="Kyrpides N."/>
            <person name="Mavromatis K."/>
            <person name="Ivanova N."/>
            <person name="Brettin T."/>
            <person name="Detter J.C."/>
            <person name="Han C."/>
            <person name="Larimer F."/>
            <person name="Land M."/>
            <person name="Hauser L."/>
            <person name="Markowitz V."/>
            <person name="Cheng J.-F."/>
            <person name="Hugenholtz P."/>
            <person name="Woyke T."/>
            <person name="Wu D."/>
            <person name="Spring S."/>
            <person name="Schroeder M."/>
            <person name="Brambilla E."/>
            <person name="Klenk H.-P."/>
            <person name="Eisen J.A."/>
        </authorList>
    </citation>
    <scope>NUCLEOTIDE SEQUENCE [LARGE SCALE GENOMIC DNA]</scope>
    <source>
        <strain evidence="2">DSM 15908 / JCM 11604 / IC-154</strain>
    </source>
</reference>
<organism evidence="1 2">
    <name type="scientific">Caldisphaera lagunensis (strain DSM 15908 / JCM 11604 / ANMR 0165 / IC-154)</name>
    <dbReference type="NCBI Taxonomy" id="1056495"/>
    <lineage>
        <taxon>Archaea</taxon>
        <taxon>Thermoproteota</taxon>
        <taxon>Thermoprotei</taxon>
        <taxon>Acidilobales</taxon>
        <taxon>Caldisphaeraceae</taxon>
        <taxon>Caldisphaera</taxon>
    </lineage>
</organism>
<dbReference type="eggNOG" id="arCOG07461">
    <property type="taxonomic scope" value="Archaea"/>
</dbReference>